<feature type="domain" description="Ternary complex factor MIP1 leucine-zipper" evidence="4">
    <location>
        <begin position="76"/>
        <end position="154"/>
    </location>
</feature>
<dbReference type="Pfam" id="PF14389">
    <property type="entry name" value="Lzipper-MIP1"/>
    <property type="match status" value="1"/>
</dbReference>
<organism evidence="5 6">
    <name type="scientific">Musa acuminata subsp. malaccensis</name>
    <name type="common">Wild banana</name>
    <name type="synonym">Musa malaccensis</name>
    <dbReference type="NCBI Taxonomy" id="214687"/>
    <lineage>
        <taxon>Eukaryota</taxon>
        <taxon>Viridiplantae</taxon>
        <taxon>Streptophyta</taxon>
        <taxon>Embryophyta</taxon>
        <taxon>Tracheophyta</taxon>
        <taxon>Spermatophyta</taxon>
        <taxon>Magnoliopsida</taxon>
        <taxon>Liliopsida</taxon>
        <taxon>Zingiberales</taxon>
        <taxon>Musaceae</taxon>
        <taxon>Musa</taxon>
    </lineage>
</organism>
<dbReference type="InParanoid" id="A0A804I8S7"/>
<evidence type="ECO:0008006" key="7">
    <source>
        <dbReference type="Google" id="ProtNLM"/>
    </source>
</evidence>
<evidence type="ECO:0000256" key="1">
    <source>
        <dbReference type="SAM" id="Coils"/>
    </source>
</evidence>
<dbReference type="AlphaFoldDB" id="A0A804I8S7"/>
<dbReference type="PANTHER" id="PTHR23054">
    <property type="entry name" value="TERNARY COMPLEX FACTOR MIP1, LEUCINE-ZIPPER-RELATED"/>
    <property type="match status" value="1"/>
</dbReference>
<dbReference type="Proteomes" id="UP000012960">
    <property type="component" value="Unplaced"/>
</dbReference>
<dbReference type="Gramene" id="Ma03_t05570.1">
    <property type="protein sequence ID" value="Ma03_p05570.1"/>
    <property type="gene ID" value="Ma03_g05570"/>
</dbReference>
<proteinExistence type="predicted"/>
<accession>A0A804I8S7</accession>
<protein>
    <recommendedName>
        <fullName evidence="7">Ternary complex factor MIP1-like</fullName>
    </recommendedName>
</protein>
<keyword evidence="6" id="KW-1185">Reference proteome</keyword>
<evidence type="ECO:0000259" key="3">
    <source>
        <dbReference type="Pfam" id="PF04784"/>
    </source>
</evidence>
<reference evidence="5" key="1">
    <citation type="submission" date="2021-05" db="UniProtKB">
        <authorList>
            <consortium name="EnsemblPlants"/>
        </authorList>
    </citation>
    <scope>IDENTIFICATION</scope>
    <source>
        <strain evidence="5">subsp. malaccensis</strain>
    </source>
</reference>
<dbReference type="OMA" id="PEWICRI"/>
<name>A0A804I8S7_MUSAM</name>
<dbReference type="InterPro" id="IPR025757">
    <property type="entry name" value="MIP1_Leuzipper"/>
</dbReference>
<dbReference type="Pfam" id="PF04784">
    <property type="entry name" value="DUF547"/>
    <property type="match status" value="1"/>
</dbReference>
<dbReference type="EnsemblPlants" id="Ma03_t05570.1">
    <property type="protein sequence ID" value="Ma03_p05570.1"/>
    <property type="gene ID" value="Ma03_g05570"/>
</dbReference>
<evidence type="ECO:0000256" key="2">
    <source>
        <dbReference type="SAM" id="MobiDB-lite"/>
    </source>
</evidence>
<dbReference type="PANTHER" id="PTHR23054:SF61">
    <property type="entry name" value="OS02G0153000 PROTEIN"/>
    <property type="match status" value="1"/>
</dbReference>
<feature type="coiled-coil region" evidence="1">
    <location>
        <begin position="77"/>
        <end position="150"/>
    </location>
</feature>
<sequence length="620" mass="69208">MLCLKAEALGDEMYSSSGAIPPVNLGRSIRRLMHKVGRGGGKSPHRSDPSASSSGMEDEKSSCGGREERRRKVCCYRSQLEQEVQILQKQLQEEINLHEVLANALAKNAAPLLNSTDNIPDEIQELLHSIATLETTVSNLEEELVTLHLQICNERAERHVAEAHLGSPPLTPGPPSPSSDCKPEHIFSSSISKSQLTQTPISMQKYVLSGCEDSQSITDIRSMERCPEAEILRSRNASDEGTDMGASVQLSVEVELKNNFPIEDISNNPNKVSEEMVRCMRNIFLCLSGSSDIPPEMSSSEGFQSSPVEHLSSSSFMSFSDSSTMTSLFQSPEGIYQTDEVDKQMSSFDPYGVSYKMNWGNVGSYILAAEVSWMSVGKAQLQYAAESEKHFRFFVEQLTEVNPACMSLNQKLAFWINVYNALMMHAYLAFGVPRSDIKLFSQMQKASYTIGGQSFSAAEIEFVILKMKPPMHRPQLAQSLALHKFKISKEHREYSVDSAEPLVVFALSCGMYSSPAVRIFTADTVQDELQNSMKDYIRASIGLNDKGKLLVPEMLHSFAKGVVEDSLLVDWICRYLSSDQITIVHYSKPQWKQRLLGVRSFSIIPFDSRFRYLFLPDKTS</sequence>
<dbReference type="InterPro" id="IPR006869">
    <property type="entry name" value="DUF547"/>
</dbReference>
<feature type="region of interest" description="Disordered" evidence="2">
    <location>
        <begin position="35"/>
        <end position="64"/>
    </location>
</feature>
<feature type="domain" description="DUF547" evidence="3">
    <location>
        <begin position="405"/>
        <end position="537"/>
    </location>
</feature>
<feature type="region of interest" description="Disordered" evidence="2">
    <location>
        <begin position="164"/>
        <end position="183"/>
    </location>
</feature>
<evidence type="ECO:0000313" key="5">
    <source>
        <dbReference type="EnsemblPlants" id="Ma03_p05570.1"/>
    </source>
</evidence>
<keyword evidence="1" id="KW-0175">Coiled coil</keyword>
<evidence type="ECO:0000259" key="4">
    <source>
        <dbReference type="Pfam" id="PF14389"/>
    </source>
</evidence>
<evidence type="ECO:0000313" key="6">
    <source>
        <dbReference type="Proteomes" id="UP000012960"/>
    </source>
</evidence>